<evidence type="ECO:0000313" key="2">
    <source>
        <dbReference type="EMBL" id="GAA4442014.1"/>
    </source>
</evidence>
<keyword evidence="3" id="KW-1185">Reference proteome</keyword>
<dbReference type="InterPro" id="IPR005625">
    <property type="entry name" value="PepSY-ass_TM"/>
</dbReference>
<dbReference type="PANTHER" id="PTHR34219">
    <property type="entry name" value="IRON-REGULATED INNER MEMBRANE PROTEIN-RELATED"/>
    <property type="match status" value="1"/>
</dbReference>
<dbReference type="EMBL" id="BAABEY010000026">
    <property type="protein sequence ID" value="GAA4442014.1"/>
    <property type="molecule type" value="Genomic_DNA"/>
</dbReference>
<organism evidence="2 3">
    <name type="scientific">Ravibacter arvi</name>
    <dbReference type="NCBI Taxonomy" id="2051041"/>
    <lineage>
        <taxon>Bacteria</taxon>
        <taxon>Pseudomonadati</taxon>
        <taxon>Bacteroidota</taxon>
        <taxon>Cytophagia</taxon>
        <taxon>Cytophagales</taxon>
        <taxon>Spirosomataceae</taxon>
        <taxon>Ravibacter</taxon>
    </lineage>
</organism>
<reference evidence="3" key="1">
    <citation type="journal article" date="2019" name="Int. J. Syst. Evol. Microbiol.">
        <title>The Global Catalogue of Microorganisms (GCM) 10K type strain sequencing project: providing services to taxonomists for standard genome sequencing and annotation.</title>
        <authorList>
            <consortium name="The Broad Institute Genomics Platform"/>
            <consortium name="The Broad Institute Genome Sequencing Center for Infectious Disease"/>
            <person name="Wu L."/>
            <person name="Ma J."/>
        </authorList>
    </citation>
    <scope>NUCLEOTIDE SEQUENCE [LARGE SCALE GENOMIC DNA]</scope>
    <source>
        <strain evidence="3">JCM 31920</strain>
    </source>
</reference>
<dbReference type="Pfam" id="PF03929">
    <property type="entry name" value="PepSY_TM"/>
    <property type="match status" value="1"/>
</dbReference>
<gene>
    <name evidence="2" type="ORF">GCM10023091_28090</name>
</gene>
<keyword evidence="1" id="KW-0472">Membrane</keyword>
<dbReference type="RefSeq" id="WP_345030234.1">
    <property type="nucleotide sequence ID" value="NZ_BAABEY010000026.1"/>
</dbReference>
<sequence>MEKPVTLTEKRPVTVKPEASRLRRFNDWFHLWVGIASGIPVIIISLTGALLVFEHEILEMSRSWWKVEIPADATPLPPSVIRSRVAEQLPEMKVRRLWYYGEGRPVKITPDNSDSLIFVSPYTGRVLALEDHENVFEFIEEGHFHLWLPDKIGTQVVSWSTAVFFFLLVTGMVLWWPKKWSGRDVKQAFTIKWKARFKRINYDLHNVLGFYTLSLAVIMAFTGLMMGFAFFNKSVLKMLGGQDGSPEVTVIDDGPETVPATLEGKVDHIWKLVTTEMGEFEKDQISIHFPKEDGKFIYACTDMYHGTWRELYFDIHTLALLSTSQSKIAEDTPANWLRRSNFSLHVGAFGGLLTKWLFFFASLVCATLPVTGFYIWWGKRRKKPGKKGGTRLRTVKGR</sequence>
<feature type="transmembrane region" description="Helical" evidence="1">
    <location>
        <begin position="356"/>
        <end position="377"/>
    </location>
</feature>
<accession>A0ABP8M3S9</accession>
<feature type="transmembrane region" description="Helical" evidence="1">
    <location>
        <begin position="208"/>
        <end position="231"/>
    </location>
</feature>
<feature type="transmembrane region" description="Helical" evidence="1">
    <location>
        <begin position="156"/>
        <end position="176"/>
    </location>
</feature>
<comment type="caution">
    <text evidence="2">The sequence shown here is derived from an EMBL/GenBank/DDBJ whole genome shotgun (WGS) entry which is preliminary data.</text>
</comment>
<name>A0ABP8M3S9_9BACT</name>
<keyword evidence="1" id="KW-0812">Transmembrane</keyword>
<protein>
    <submittedName>
        <fullName evidence="2">PepSY-associated TM helix domain-containing protein</fullName>
    </submittedName>
</protein>
<feature type="transmembrane region" description="Helical" evidence="1">
    <location>
        <begin position="31"/>
        <end position="53"/>
    </location>
</feature>
<dbReference type="Proteomes" id="UP001501508">
    <property type="component" value="Unassembled WGS sequence"/>
</dbReference>
<keyword evidence="1" id="KW-1133">Transmembrane helix</keyword>
<evidence type="ECO:0000313" key="3">
    <source>
        <dbReference type="Proteomes" id="UP001501508"/>
    </source>
</evidence>
<proteinExistence type="predicted"/>
<evidence type="ECO:0000256" key="1">
    <source>
        <dbReference type="SAM" id="Phobius"/>
    </source>
</evidence>
<dbReference type="PANTHER" id="PTHR34219:SF3">
    <property type="entry name" value="BLL7967 PROTEIN"/>
    <property type="match status" value="1"/>
</dbReference>